<dbReference type="Gene3D" id="1.10.288.10">
    <property type="entry name" value="Cobalamin-dependent Methionine Synthase, domain 2"/>
    <property type="match status" value="1"/>
</dbReference>
<evidence type="ECO:0000256" key="3">
    <source>
        <dbReference type="ARBA" id="ARBA00005178"/>
    </source>
</evidence>
<dbReference type="PANTHER" id="PTHR45833:SF1">
    <property type="entry name" value="METHIONINE SYNTHASE"/>
    <property type="match status" value="1"/>
</dbReference>
<dbReference type="SMART" id="SM01018">
    <property type="entry name" value="B12-binding_2"/>
    <property type="match status" value="1"/>
</dbReference>
<dbReference type="PROSITE" id="PS51337">
    <property type="entry name" value="B12_BINDING_NTER"/>
    <property type="match status" value="1"/>
</dbReference>
<dbReference type="FunFam" id="3.20.20.330:FF:000001">
    <property type="entry name" value="Methionine synthase"/>
    <property type="match status" value="1"/>
</dbReference>
<feature type="domain" description="Pterin-binding" evidence="18">
    <location>
        <begin position="269"/>
        <end position="530"/>
    </location>
</feature>
<dbReference type="PIRSF" id="PIRSF000381">
    <property type="entry name" value="MetH"/>
    <property type="match status" value="1"/>
</dbReference>
<proteinExistence type="inferred from homology"/>
<keyword evidence="15" id="KW-0170">Cobalt</keyword>
<dbReference type="GO" id="GO:0008705">
    <property type="term" value="F:methionine synthase activity"/>
    <property type="evidence" value="ECO:0007669"/>
    <property type="project" value="UniProtKB-EC"/>
</dbReference>
<dbReference type="Pfam" id="PF02310">
    <property type="entry name" value="B12-binding"/>
    <property type="match status" value="1"/>
</dbReference>
<dbReference type="InterPro" id="IPR036724">
    <property type="entry name" value="Cobalamin-bd_sf"/>
</dbReference>
<dbReference type="EMBL" id="UINC01012317">
    <property type="protein sequence ID" value="SVA53862.1"/>
    <property type="molecule type" value="Genomic_DNA"/>
</dbReference>
<dbReference type="SUPFAM" id="SSF47644">
    <property type="entry name" value="Methionine synthase domain"/>
    <property type="match status" value="1"/>
</dbReference>
<keyword evidence="14" id="KW-0486">Methionine biosynthesis</keyword>
<dbReference type="EC" id="2.1.1.13" evidence="5"/>
<dbReference type="InterPro" id="IPR033706">
    <property type="entry name" value="Met_synthase_B12-bd"/>
</dbReference>
<evidence type="ECO:0000256" key="9">
    <source>
        <dbReference type="ARBA" id="ARBA00022679"/>
    </source>
</evidence>
<keyword evidence="8" id="KW-0846">Cobalamin</keyword>
<evidence type="ECO:0000313" key="22">
    <source>
        <dbReference type="EMBL" id="SVA53862.1"/>
    </source>
</evidence>
<dbReference type="Gene3D" id="1.10.1240.10">
    <property type="entry name" value="Methionine synthase domain"/>
    <property type="match status" value="1"/>
</dbReference>
<dbReference type="SUPFAM" id="SSF56507">
    <property type="entry name" value="Methionine synthase activation domain-like"/>
    <property type="match status" value="1"/>
</dbReference>
<evidence type="ECO:0000256" key="11">
    <source>
        <dbReference type="ARBA" id="ARBA00022723"/>
    </source>
</evidence>
<dbReference type="GO" id="GO:0032259">
    <property type="term" value="P:methylation"/>
    <property type="evidence" value="ECO:0007669"/>
    <property type="project" value="UniProtKB-KW"/>
</dbReference>
<dbReference type="UniPathway" id="UPA00051">
    <property type="reaction ID" value="UER00081"/>
</dbReference>
<keyword evidence="7" id="KW-0028">Amino-acid biosynthesis</keyword>
<dbReference type="Pfam" id="PF00809">
    <property type="entry name" value="Pterin_bind"/>
    <property type="match status" value="1"/>
</dbReference>
<dbReference type="InterPro" id="IPR004223">
    <property type="entry name" value="VitB12-dep_Met_synth_activ_dom"/>
</dbReference>
<dbReference type="GO" id="GO:0046653">
    <property type="term" value="P:tetrahydrofolate metabolic process"/>
    <property type="evidence" value="ECO:0007669"/>
    <property type="project" value="TreeGrafter"/>
</dbReference>
<dbReference type="PROSITE" id="PS50974">
    <property type="entry name" value="ADOMET_ACTIVATION"/>
    <property type="match status" value="1"/>
</dbReference>
<comment type="cofactor">
    <cofactor evidence="2">
        <name>methylcob(III)alamin</name>
        <dbReference type="ChEBI" id="CHEBI:28115"/>
    </cofactor>
</comment>
<evidence type="ECO:0000259" key="19">
    <source>
        <dbReference type="PROSITE" id="PS50974"/>
    </source>
</evidence>
<dbReference type="SUPFAM" id="SSF52242">
    <property type="entry name" value="Cobalamin (vitamin B12)-binding domain"/>
    <property type="match status" value="1"/>
</dbReference>
<evidence type="ECO:0000256" key="8">
    <source>
        <dbReference type="ARBA" id="ARBA00022628"/>
    </source>
</evidence>
<dbReference type="InterPro" id="IPR006158">
    <property type="entry name" value="Cobalamin-bd"/>
</dbReference>
<feature type="non-terminal residue" evidence="22">
    <location>
        <position position="1"/>
    </location>
</feature>
<dbReference type="CDD" id="cd02069">
    <property type="entry name" value="methionine_synthase_B12_BD"/>
    <property type="match status" value="1"/>
</dbReference>
<evidence type="ECO:0000256" key="16">
    <source>
        <dbReference type="ARBA" id="ARBA00031040"/>
    </source>
</evidence>
<dbReference type="GO" id="GO:0008270">
    <property type="term" value="F:zinc ion binding"/>
    <property type="evidence" value="ECO:0007669"/>
    <property type="project" value="InterPro"/>
</dbReference>
<accession>A0A381WN64</accession>
<dbReference type="Gene3D" id="3.10.196.10">
    <property type="entry name" value="Vitamin B12-dependent methionine synthase, activation domain"/>
    <property type="match status" value="1"/>
</dbReference>
<dbReference type="Gene3D" id="3.20.20.20">
    <property type="entry name" value="Dihydropteroate synthase-like"/>
    <property type="match status" value="1"/>
</dbReference>
<keyword evidence="13" id="KW-0862">Zinc</keyword>
<evidence type="ECO:0000256" key="14">
    <source>
        <dbReference type="ARBA" id="ARBA00023167"/>
    </source>
</evidence>
<dbReference type="InterPro" id="IPR003726">
    <property type="entry name" value="HCY_dom"/>
</dbReference>
<gene>
    <name evidence="22" type="ORF">METZ01_LOCUS106716</name>
</gene>
<comment type="cofactor">
    <cofactor evidence="1">
        <name>Zn(2+)</name>
        <dbReference type="ChEBI" id="CHEBI:29105"/>
    </cofactor>
</comment>
<dbReference type="InterPro" id="IPR037010">
    <property type="entry name" value="VitB12-dep_Met_synth_activ_sf"/>
</dbReference>
<dbReference type="FunFam" id="3.40.50.280:FF:000001">
    <property type="entry name" value="Methionine synthase"/>
    <property type="match status" value="1"/>
</dbReference>
<keyword evidence="11" id="KW-0479">Metal-binding</keyword>
<evidence type="ECO:0000256" key="7">
    <source>
        <dbReference type="ARBA" id="ARBA00022605"/>
    </source>
</evidence>
<keyword evidence="9" id="KW-0808">Transferase</keyword>
<dbReference type="InterPro" id="IPR011822">
    <property type="entry name" value="MetH"/>
</dbReference>
<organism evidence="22">
    <name type="scientific">marine metagenome</name>
    <dbReference type="NCBI Taxonomy" id="408172"/>
    <lineage>
        <taxon>unclassified sequences</taxon>
        <taxon>metagenomes</taxon>
        <taxon>ecological metagenomes</taxon>
    </lineage>
</organism>
<reference evidence="22" key="1">
    <citation type="submission" date="2018-05" db="EMBL/GenBank/DDBJ databases">
        <authorList>
            <person name="Lanie J.A."/>
            <person name="Ng W.-L."/>
            <person name="Kazmierczak K.M."/>
            <person name="Andrzejewski T.M."/>
            <person name="Davidsen T.M."/>
            <person name="Wayne K.J."/>
            <person name="Tettelin H."/>
            <person name="Glass J.I."/>
            <person name="Rusch D."/>
            <person name="Podicherti R."/>
            <person name="Tsui H.-C.T."/>
            <person name="Winkler M.E."/>
        </authorList>
    </citation>
    <scope>NUCLEOTIDE SEQUENCE</scope>
</reference>
<evidence type="ECO:0000256" key="5">
    <source>
        <dbReference type="ARBA" id="ARBA00012032"/>
    </source>
</evidence>
<dbReference type="SUPFAM" id="SSF82282">
    <property type="entry name" value="Homocysteine S-methyltransferase"/>
    <property type="match status" value="1"/>
</dbReference>
<feature type="domain" description="B12-binding N-terminal" evidence="21">
    <location>
        <begin position="560"/>
        <end position="654"/>
    </location>
</feature>
<feature type="domain" description="B12-binding" evidence="20">
    <location>
        <begin position="656"/>
        <end position="791"/>
    </location>
</feature>
<evidence type="ECO:0000256" key="1">
    <source>
        <dbReference type="ARBA" id="ARBA00001947"/>
    </source>
</evidence>
<evidence type="ECO:0000256" key="2">
    <source>
        <dbReference type="ARBA" id="ARBA00001956"/>
    </source>
</evidence>
<dbReference type="FunFam" id="3.20.20.20:FF:000002">
    <property type="entry name" value="Methionine synthase"/>
    <property type="match status" value="1"/>
</dbReference>
<evidence type="ECO:0000259" key="21">
    <source>
        <dbReference type="PROSITE" id="PS51337"/>
    </source>
</evidence>
<dbReference type="GO" id="GO:0050667">
    <property type="term" value="P:homocysteine metabolic process"/>
    <property type="evidence" value="ECO:0007669"/>
    <property type="project" value="TreeGrafter"/>
</dbReference>
<dbReference type="PROSITE" id="PS50970">
    <property type="entry name" value="HCY"/>
    <property type="match status" value="1"/>
</dbReference>
<protein>
    <recommendedName>
        <fullName evidence="5">methionine synthase</fullName>
        <ecNumber evidence="5">2.1.1.13</ecNumber>
    </recommendedName>
    <alternativeName>
        <fullName evidence="16">5-methyltetrahydrofolate--homocysteine methyltransferase</fullName>
    </alternativeName>
</protein>
<dbReference type="InterPro" id="IPR000489">
    <property type="entry name" value="Pterin-binding_dom"/>
</dbReference>
<dbReference type="GO" id="GO:0031419">
    <property type="term" value="F:cobalamin binding"/>
    <property type="evidence" value="ECO:0007669"/>
    <property type="project" value="UniProtKB-KW"/>
</dbReference>
<dbReference type="PROSITE" id="PS51332">
    <property type="entry name" value="B12_BINDING"/>
    <property type="match status" value="1"/>
</dbReference>
<dbReference type="AlphaFoldDB" id="A0A381WN64"/>
<dbReference type="InterPro" id="IPR050554">
    <property type="entry name" value="Met_Synthase/Corrinoid"/>
</dbReference>
<evidence type="ECO:0000256" key="15">
    <source>
        <dbReference type="ARBA" id="ARBA00023285"/>
    </source>
</evidence>
<dbReference type="NCBIfam" id="TIGR02082">
    <property type="entry name" value="metH"/>
    <property type="match status" value="1"/>
</dbReference>
<evidence type="ECO:0000259" key="20">
    <source>
        <dbReference type="PROSITE" id="PS51332"/>
    </source>
</evidence>
<dbReference type="InterPro" id="IPR003759">
    <property type="entry name" value="Cbl-bd_cap"/>
</dbReference>
<dbReference type="SUPFAM" id="SSF51717">
    <property type="entry name" value="Dihydropteroate synthetase-like"/>
    <property type="match status" value="1"/>
</dbReference>
<evidence type="ECO:0000256" key="13">
    <source>
        <dbReference type="ARBA" id="ARBA00022833"/>
    </source>
</evidence>
<dbReference type="Pfam" id="PF02965">
    <property type="entry name" value="Met_synt_B12"/>
    <property type="match status" value="1"/>
</dbReference>
<dbReference type="InterPro" id="IPR036589">
    <property type="entry name" value="HCY_dom_sf"/>
</dbReference>
<dbReference type="NCBIfam" id="NF007024">
    <property type="entry name" value="PRK09490.1"/>
    <property type="match status" value="1"/>
</dbReference>
<dbReference type="FunFam" id="1.10.1240.10:FF:000001">
    <property type="entry name" value="Methionine synthase"/>
    <property type="match status" value="1"/>
</dbReference>
<feature type="domain" description="Hcy-binding" evidence="17">
    <location>
        <begin position="1"/>
        <end position="238"/>
    </location>
</feature>
<dbReference type="CDD" id="cd00740">
    <property type="entry name" value="MeTr"/>
    <property type="match status" value="1"/>
</dbReference>
<dbReference type="InterPro" id="IPR036594">
    <property type="entry name" value="Meth_synthase_dom"/>
</dbReference>
<dbReference type="Gene3D" id="3.40.50.280">
    <property type="entry name" value="Cobalamin-binding domain"/>
    <property type="match status" value="1"/>
</dbReference>
<comment type="similarity">
    <text evidence="4">Belongs to the vitamin-B12 dependent methionine synthase family.</text>
</comment>
<evidence type="ECO:0000256" key="6">
    <source>
        <dbReference type="ARBA" id="ARBA00022603"/>
    </source>
</evidence>
<keyword evidence="10" id="KW-0949">S-adenosyl-L-methionine</keyword>
<comment type="pathway">
    <text evidence="3">Amino-acid biosynthesis; L-methionine biosynthesis via de novo pathway; L-methionine from L-homocysteine (MetH route): step 1/1.</text>
</comment>
<name>A0A381WN64_9ZZZZ</name>
<dbReference type="InterPro" id="IPR011005">
    <property type="entry name" value="Dihydropteroate_synth-like_sf"/>
</dbReference>
<evidence type="ECO:0000256" key="10">
    <source>
        <dbReference type="ARBA" id="ARBA00022691"/>
    </source>
</evidence>
<evidence type="ECO:0000259" key="17">
    <source>
        <dbReference type="PROSITE" id="PS50970"/>
    </source>
</evidence>
<dbReference type="PANTHER" id="PTHR45833">
    <property type="entry name" value="METHIONINE SYNTHASE"/>
    <property type="match status" value="1"/>
</dbReference>
<feature type="domain" description="AdoMet activation" evidence="19">
    <location>
        <begin position="805"/>
        <end position="1097"/>
    </location>
</feature>
<dbReference type="Gene3D" id="3.20.20.330">
    <property type="entry name" value="Homocysteine-binding-like domain"/>
    <property type="match status" value="1"/>
</dbReference>
<sequence>AISQSDYNLEKYVYNLNLQAAKIARKAADYFSNQTPNQPRFVAGILGPTSRTSSMSPDVNDPSYRNVTFDGLAATYSDQCNGLLDGGVDIIMVETVFDTLNCKAALYAIQETFEKRGKSVPVMVSVTITDASGRTLSGQTIEAFWYSVRHMELLSVGINCALGAVEMRPFLADLSAVADIPISVHPNAGLPNELGEYDQSPEFMADIIGEFASSGLVNIVGGCCGTTPEHIKAIFQKVQSIPPRTIPKIPECTKLSGLEPLNIDKNSLFVNIGERTNVSGSKKFASLIREEKYEDALSVAIQQVDGGAQMIDVNMDEGLLDSEACMEIFLRMIASDPAISRVPIVIDSSRWEVIETGLKNIQGKGIVNSISLKDGEEAFLEKAGKIQKYGAAVIIMAFDEKGQADTYDRKIEICCRSYNLLTIQAGFSPEDIIFDPNIFAVATGLEEHNEYAHAYIRACIKLKELYPLSLISGGVSNLSFSFRGNNAIREAMHTVFLYHAIQSGMTMGIVNPGQISIYDDLTPKLRDVIEDVLYNRSPEAGEKLLEAAQGIQQKQAVKKEDSAWRKLPIGERLTYSLVDGITSHIEEDTEESRKELEDPVKVIEGPLMDGMNRVGDLFGSGKMFLPQVVKSARVMKKAVTYLTPFLEKAKKSTSKNGKILLATVKGDVHDIGKNIVGVVLGCNNYDIIDLGVMVPVQEILKTAKEEEVDIIGLSGLITPSLDEMVNVASEMERTGVKLPLLIGGATTSKVHTAIKIEPAYSHGTIYVTDASKSVDVVRKLLSKNRMEFQNEVSEEYAQIRLKRRDGQRVKYLTISESRTKKYQINWDNYFPPEPVTKNAIILNNYPLEELVPYIDWTPFFTTWELRGKYPSILEDDKYGNEATKLFKDAKQLLNEIVKNKLLNANAVVHIFPASSVGDDVEIYDLNEDAIAQVHCLRQQIKKADYQFCLSDFIAPKDSGKQDWLGAFAVTTGIGLNKIVEEFEANDDDYNAIMAKALADRLAEAFAEKLHELTRKQYWGYATEENLSLENVLKEKYYGIRPAPGYPACPDHSEKEILFKLLNAEVNTGIQLTSNFAMDPPASVCGWYFSHPESKYFS</sequence>
<dbReference type="PROSITE" id="PS50972">
    <property type="entry name" value="PTERIN_BINDING"/>
    <property type="match status" value="1"/>
</dbReference>
<dbReference type="Pfam" id="PF02574">
    <property type="entry name" value="S-methyl_trans"/>
    <property type="match status" value="1"/>
</dbReference>
<dbReference type="GO" id="GO:0005829">
    <property type="term" value="C:cytosol"/>
    <property type="evidence" value="ECO:0007669"/>
    <property type="project" value="TreeGrafter"/>
</dbReference>
<feature type="non-terminal residue" evidence="22">
    <location>
        <position position="1097"/>
    </location>
</feature>
<dbReference type="Pfam" id="PF02607">
    <property type="entry name" value="B12-binding_2"/>
    <property type="match status" value="1"/>
</dbReference>
<keyword evidence="12" id="KW-0677">Repeat</keyword>
<evidence type="ECO:0000256" key="12">
    <source>
        <dbReference type="ARBA" id="ARBA00022737"/>
    </source>
</evidence>
<evidence type="ECO:0000256" key="4">
    <source>
        <dbReference type="ARBA" id="ARBA00010398"/>
    </source>
</evidence>
<keyword evidence="6" id="KW-0489">Methyltransferase</keyword>
<evidence type="ECO:0000259" key="18">
    <source>
        <dbReference type="PROSITE" id="PS50972"/>
    </source>
</evidence>